<dbReference type="RefSeq" id="WP_111507605.1">
    <property type="nucleotide sequence ID" value="NZ_QKYN01000204.1"/>
</dbReference>
<comment type="caution">
    <text evidence="1">The sequence shown here is derived from an EMBL/GenBank/DDBJ whole genome shotgun (WGS) entry which is preliminary data.</text>
</comment>
<dbReference type="Gene3D" id="3.30.530.20">
    <property type="match status" value="1"/>
</dbReference>
<name>A0A2X0I6X2_9ACTN</name>
<reference evidence="1 2" key="1">
    <citation type="submission" date="2018-06" db="EMBL/GenBank/DDBJ databases">
        <title>Streptacidiphilus pinicola sp. nov., isolated from pine grove soil.</title>
        <authorList>
            <person name="Roh S.G."/>
            <person name="Park S."/>
            <person name="Kim M.-K."/>
            <person name="Yun B.-R."/>
            <person name="Park J."/>
            <person name="Kim M.J."/>
            <person name="Kim Y.S."/>
            <person name="Kim S.B."/>
        </authorList>
    </citation>
    <scope>NUCLEOTIDE SEQUENCE [LARGE SCALE GENOMIC DNA]</scope>
    <source>
        <strain evidence="1 2">MMS16-CNU450</strain>
    </source>
</reference>
<gene>
    <name evidence="1" type="ORF">DN069_36730</name>
</gene>
<dbReference type="EMBL" id="QKYN01000204">
    <property type="protein sequence ID" value="RAG80704.1"/>
    <property type="molecule type" value="Genomic_DNA"/>
</dbReference>
<dbReference type="SUPFAM" id="SSF55961">
    <property type="entry name" value="Bet v1-like"/>
    <property type="match status" value="1"/>
</dbReference>
<organism evidence="1 2">
    <name type="scientific">Streptacidiphilus pinicola</name>
    <dbReference type="NCBI Taxonomy" id="2219663"/>
    <lineage>
        <taxon>Bacteria</taxon>
        <taxon>Bacillati</taxon>
        <taxon>Actinomycetota</taxon>
        <taxon>Actinomycetes</taxon>
        <taxon>Kitasatosporales</taxon>
        <taxon>Streptomycetaceae</taxon>
        <taxon>Streptacidiphilus</taxon>
    </lineage>
</organism>
<sequence length="156" mass="16915">MPSTELTRSYEILAAPAAVLAHLAEPESYIGLSPLLVDVRDIRREDGVTHYVAVERFRFLGLIQHDNVIRVSLRTENAQLPDAAAVSGEVISPGGVRMDYRFAITSHGDAGSLVVDTLRLHTPLGLLRYAASQAGSVQANRGRVLAQRLNGEDVES</sequence>
<dbReference type="InterPro" id="IPR023393">
    <property type="entry name" value="START-like_dom_sf"/>
</dbReference>
<protein>
    <submittedName>
        <fullName evidence="1">SRPBCC family protein</fullName>
    </submittedName>
</protein>
<accession>A0A2X0I6X2</accession>
<dbReference type="Proteomes" id="UP000248889">
    <property type="component" value="Unassembled WGS sequence"/>
</dbReference>
<evidence type="ECO:0000313" key="2">
    <source>
        <dbReference type="Proteomes" id="UP000248889"/>
    </source>
</evidence>
<proteinExistence type="predicted"/>
<evidence type="ECO:0000313" key="1">
    <source>
        <dbReference type="EMBL" id="RAG80704.1"/>
    </source>
</evidence>
<keyword evidence="2" id="KW-1185">Reference proteome</keyword>
<dbReference type="OrthoDB" id="3529782at2"/>
<dbReference type="AlphaFoldDB" id="A0A2X0I6X2"/>